<gene>
    <name evidence="1" type="ORF">HPB51_016266</name>
</gene>
<accession>A0A9J6EH51</accession>
<comment type="caution">
    <text evidence="1">The sequence shown here is derived from an EMBL/GenBank/DDBJ whole genome shotgun (WGS) entry which is preliminary data.</text>
</comment>
<dbReference type="EMBL" id="JABSTU010000004">
    <property type="protein sequence ID" value="KAH8033811.1"/>
    <property type="molecule type" value="Genomic_DNA"/>
</dbReference>
<reference evidence="1" key="1">
    <citation type="journal article" date="2020" name="Cell">
        <title>Large-Scale Comparative Analyses of Tick Genomes Elucidate Their Genetic Diversity and Vector Capacities.</title>
        <authorList>
            <consortium name="Tick Genome and Microbiome Consortium (TIGMIC)"/>
            <person name="Jia N."/>
            <person name="Wang J."/>
            <person name="Shi W."/>
            <person name="Du L."/>
            <person name="Sun Y."/>
            <person name="Zhan W."/>
            <person name="Jiang J.F."/>
            <person name="Wang Q."/>
            <person name="Zhang B."/>
            <person name="Ji P."/>
            <person name="Bell-Sakyi L."/>
            <person name="Cui X.M."/>
            <person name="Yuan T.T."/>
            <person name="Jiang B.G."/>
            <person name="Yang W.F."/>
            <person name="Lam T.T."/>
            <person name="Chang Q.C."/>
            <person name="Ding S.J."/>
            <person name="Wang X.J."/>
            <person name="Zhu J.G."/>
            <person name="Ruan X.D."/>
            <person name="Zhao L."/>
            <person name="Wei J.T."/>
            <person name="Ye R.Z."/>
            <person name="Que T.C."/>
            <person name="Du C.H."/>
            <person name="Zhou Y.H."/>
            <person name="Cheng J.X."/>
            <person name="Dai P.F."/>
            <person name="Guo W.B."/>
            <person name="Han X.H."/>
            <person name="Huang E.J."/>
            <person name="Li L.F."/>
            <person name="Wei W."/>
            <person name="Gao Y.C."/>
            <person name="Liu J.Z."/>
            <person name="Shao H.Z."/>
            <person name="Wang X."/>
            <person name="Wang C.C."/>
            <person name="Yang T.C."/>
            <person name="Huo Q.B."/>
            <person name="Li W."/>
            <person name="Chen H.Y."/>
            <person name="Chen S.E."/>
            <person name="Zhou L.G."/>
            <person name="Ni X.B."/>
            <person name="Tian J.H."/>
            <person name="Sheng Y."/>
            <person name="Liu T."/>
            <person name="Pan Y.S."/>
            <person name="Xia L.Y."/>
            <person name="Li J."/>
            <person name="Zhao F."/>
            <person name="Cao W.C."/>
        </authorList>
    </citation>
    <scope>NUCLEOTIDE SEQUENCE</scope>
    <source>
        <strain evidence="1">Rmic-2018</strain>
    </source>
</reference>
<name>A0A9J6EH51_RHIMP</name>
<dbReference type="AlphaFoldDB" id="A0A9J6EH51"/>
<protein>
    <submittedName>
        <fullName evidence="1">Uncharacterized protein</fullName>
    </submittedName>
</protein>
<evidence type="ECO:0000313" key="1">
    <source>
        <dbReference type="EMBL" id="KAH8033811.1"/>
    </source>
</evidence>
<evidence type="ECO:0000313" key="2">
    <source>
        <dbReference type="Proteomes" id="UP000821866"/>
    </source>
</evidence>
<dbReference type="Proteomes" id="UP000821866">
    <property type="component" value="Chromosome 2"/>
</dbReference>
<organism evidence="1 2">
    <name type="scientific">Rhipicephalus microplus</name>
    <name type="common">Cattle tick</name>
    <name type="synonym">Boophilus microplus</name>
    <dbReference type="NCBI Taxonomy" id="6941"/>
    <lineage>
        <taxon>Eukaryota</taxon>
        <taxon>Metazoa</taxon>
        <taxon>Ecdysozoa</taxon>
        <taxon>Arthropoda</taxon>
        <taxon>Chelicerata</taxon>
        <taxon>Arachnida</taxon>
        <taxon>Acari</taxon>
        <taxon>Parasitiformes</taxon>
        <taxon>Ixodida</taxon>
        <taxon>Ixodoidea</taxon>
        <taxon>Ixodidae</taxon>
        <taxon>Rhipicephalinae</taxon>
        <taxon>Rhipicephalus</taxon>
        <taxon>Boophilus</taxon>
    </lineage>
</organism>
<reference evidence="1" key="2">
    <citation type="submission" date="2021-09" db="EMBL/GenBank/DDBJ databases">
        <authorList>
            <person name="Jia N."/>
            <person name="Wang J."/>
            <person name="Shi W."/>
            <person name="Du L."/>
            <person name="Sun Y."/>
            <person name="Zhan W."/>
            <person name="Jiang J."/>
            <person name="Wang Q."/>
            <person name="Zhang B."/>
            <person name="Ji P."/>
            <person name="Sakyi L.B."/>
            <person name="Cui X."/>
            <person name="Yuan T."/>
            <person name="Jiang B."/>
            <person name="Yang W."/>
            <person name="Lam T.T.-Y."/>
            <person name="Chang Q."/>
            <person name="Ding S."/>
            <person name="Wang X."/>
            <person name="Zhu J."/>
            <person name="Ruan X."/>
            <person name="Zhao L."/>
            <person name="Wei J."/>
            <person name="Que T."/>
            <person name="Du C."/>
            <person name="Cheng J."/>
            <person name="Dai P."/>
            <person name="Han X."/>
            <person name="Huang E."/>
            <person name="Gao Y."/>
            <person name="Liu J."/>
            <person name="Shao H."/>
            <person name="Ye R."/>
            <person name="Li L."/>
            <person name="Wei W."/>
            <person name="Wang X."/>
            <person name="Wang C."/>
            <person name="Huo Q."/>
            <person name="Li W."/>
            <person name="Guo W."/>
            <person name="Chen H."/>
            <person name="Chen S."/>
            <person name="Zhou L."/>
            <person name="Zhou L."/>
            <person name="Ni X."/>
            <person name="Tian J."/>
            <person name="Zhou Y."/>
            <person name="Sheng Y."/>
            <person name="Liu T."/>
            <person name="Pan Y."/>
            <person name="Xia L."/>
            <person name="Li J."/>
            <person name="Zhao F."/>
            <person name="Cao W."/>
        </authorList>
    </citation>
    <scope>NUCLEOTIDE SEQUENCE</scope>
    <source>
        <strain evidence="1">Rmic-2018</strain>
        <tissue evidence="1">Larvae</tissue>
    </source>
</reference>
<keyword evidence="2" id="KW-1185">Reference proteome</keyword>
<proteinExistence type="predicted"/>
<sequence length="485" mass="55200">MCMIKKSALKIYRTFKQEIARERIYDNTRGSSLLFEARTGVLRTKTYRAKYEGVDTVRSLRQSLRKKTPVPKSQVKVIGNTTLPDNIREVLELGPKFAVEPKKSAPELLGMVRQVSKQVPDAESDRCVSEESAEEKDVKNIHLRPATENSTSGTKHVCLRGDSWLVQHRKRQSPSTVPNVPAIPDVRKCDLPSAYWARHLIAGADNATVFTVCALDGDKFTFDKYVLRTSNENKLQATAFVQATKIKTLDITDIEIADELLRDIDFMIPCRGFGKTGEFGVNSKYKQKTFHDRTFRPSCRGVAPMPEKACPQCKHLRRLLLSRESYRRRKGKNVAQSQKLSFRLKLQTAQANRSRLSVLQAKSLINQMKEKNAQNDSAAFEEAVKALLIKQQQLVKACFAAAKRIACAWRICGRWRHLPILATIAEPVVSRSSPAEQQSWSHVVWLWTLLRLVFAVSFERYVPRKMTVCFTVHAVTMPRQRQTHC</sequence>